<evidence type="ECO:0000259" key="6">
    <source>
        <dbReference type="Pfam" id="PF02900"/>
    </source>
</evidence>
<evidence type="ECO:0000256" key="2">
    <source>
        <dbReference type="ARBA" id="ARBA00007581"/>
    </source>
</evidence>
<evidence type="ECO:0000313" key="7">
    <source>
        <dbReference type="EMBL" id="WZW87959.1"/>
    </source>
</evidence>
<dbReference type="Pfam" id="PF02900">
    <property type="entry name" value="LigB"/>
    <property type="match status" value="1"/>
</dbReference>
<reference evidence="7 8" key="1">
    <citation type="submission" date="2024-03" db="EMBL/GenBank/DDBJ databases">
        <title>Complete Genome Sequence and Annotation of Ignatzschineria larvae DSM 13226.</title>
        <authorList>
            <person name="Cantrell E."/>
            <person name="Burcham Z.M."/>
        </authorList>
    </citation>
    <scope>NUCLEOTIDE SEQUENCE [LARGE SCALE GENOMIC DNA]</scope>
    <source>
        <strain evidence="7 8">DSM 13226</strain>
    </source>
</reference>
<organism evidence="7 8">
    <name type="scientific">Ignatzschineria larvae DSM 13226</name>
    <dbReference type="NCBI Taxonomy" id="1111732"/>
    <lineage>
        <taxon>Bacteria</taxon>
        <taxon>Pseudomonadati</taxon>
        <taxon>Pseudomonadota</taxon>
        <taxon>Gammaproteobacteria</taxon>
        <taxon>Cardiobacteriales</taxon>
        <taxon>Ignatzschineriaceae</taxon>
        <taxon>Ignatzschineria</taxon>
    </lineage>
</organism>
<evidence type="ECO:0000256" key="1">
    <source>
        <dbReference type="ARBA" id="ARBA00001947"/>
    </source>
</evidence>
<gene>
    <name evidence="7" type="primary">ygiD</name>
    <name evidence="7" type="ORF">WMO13_00835</name>
</gene>
<dbReference type="PANTHER" id="PTHR30096">
    <property type="entry name" value="4,5-DOPA DIOXYGENASE EXTRADIOL-LIKE PROTEIN"/>
    <property type="match status" value="1"/>
</dbReference>
<dbReference type="EMBL" id="CP150637">
    <property type="protein sequence ID" value="WZW87959.1"/>
    <property type="molecule type" value="Genomic_DNA"/>
</dbReference>
<dbReference type="EC" id="1.13.11.29" evidence="7"/>
<evidence type="ECO:0000313" key="8">
    <source>
        <dbReference type="Proteomes" id="UP001449178"/>
    </source>
</evidence>
<feature type="domain" description="Extradiol ring-cleavage dioxygenase class III enzyme subunit B" evidence="6">
    <location>
        <begin position="51"/>
        <end position="220"/>
    </location>
</feature>
<dbReference type="RefSeq" id="WP_026879274.1">
    <property type="nucleotide sequence ID" value="NZ_AZOD01000030.1"/>
</dbReference>
<dbReference type="InterPro" id="IPR014436">
    <property type="entry name" value="Extradiol_dOase_DODA"/>
</dbReference>
<dbReference type="GO" id="GO:0050297">
    <property type="term" value="F:stizolobate synthase activity"/>
    <property type="evidence" value="ECO:0007669"/>
    <property type="project" value="UniProtKB-EC"/>
</dbReference>
<keyword evidence="7" id="KW-0223">Dioxygenase</keyword>
<dbReference type="Gene3D" id="3.40.830.10">
    <property type="entry name" value="LigB-like"/>
    <property type="match status" value="1"/>
</dbReference>
<evidence type="ECO:0000256" key="5">
    <source>
        <dbReference type="ARBA" id="ARBA00023002"/>
    </source>
</evidence>
<comment type="cofactor">
    <cofactor evidence="1">
        <name>Zn(2+)</name>
        <dbReference type="ChEBI" id="CHEBI:29105"/>
    </cofactor>
</comment>
<name>A0ABZ3BZJ0_9GAMM</name>
<evidence type="ECO:0000256" key="3">
    <source>
        <dbReference type="ARBA" id="ARBA00022723"/>
    </source>
</evidence>
<keyword evidence="4" id="KW-0862">Zinc</keyword>
<evidence type="ECO:0000256" key="4">
    <source>
        <dbReference type="ARBA" id="ARBA00022833"/>
    </source>
</evidence>
<dbReference type="SUPFAM" id="SSF53213">
    <property type="entry name" value="LigB-like"/>
    <property type="match status" value="1"/>
</dbReference>
<sequence length="273" mass="30593">MNLQQLERITANFSQTEKMPLLFIGHGSPMNAIGNNQFTQTWGALGDNLPKPTAILSISAHWETDGSRVTAMPAPPTIHDFYHFPQALYQMEYPAPGDPLLAKQIQSMVNTIQLDHIWGLDHGTWSVLCHLYPQADIPVLQLSLNTNLSPMAHFELAQTLQSLRQKGVLIIGSGNIVHNLRRIDFHNEHGGYDWAEEAREIINQQVLARDNTALQAFRDGNRALQLAIPTDEHFLPLLYIMGLRSSKDETLLFNDQTVMGSLAMTGYLMGRLS</sequence>
<dbReference type="CDD" id="cd07363">
    <property type="entry name" value="45_DOPA_Dioxygenase"/>
    <property type="match status" value="1"/>
</dbReference>
<accession>A0ABZ3BZJ0</accession>
<dbReference type="InterPro" id="IPR004183">
    <property type="entry name" value="Xdiol_dOase_suB"/>
</dbReference>
<keyword evidence="3" id="KW-0479">Metal-binding</keyword>
<comment type="similarity">
    <text evidence="2">Belongs to the DODA-type extradiol aromatic ring-opening dioxygenase family.</text>
</comment>
<dbReference type="PIRSF" id="PIRSF006157">
    <property type="entry name" value="Doxgns_DODA"/>
    <property type="match status" value="1"/>
</dbReference>
<keyword evidence="5 7" id="KW-0560">Oxidoreductase</keyword>
<protein>
    <submittedName>
        <fullName evidence="7">4,5-DOPA dioxygenase extradiol</fullName>
        <ecNumber evidence="7">1.13.11.29</ecNumber>
    </submittedName>
</protein>
<dbReference type="PANTHER" id="PTHR30096:SF0">
    <property type="entry name" value="4,5-DOPA DIOXYGENASE EXTRADIOL-LIKE PROTEIN"/>
    <property type="match status" value="1"/>
</dbReference>
<dbReference type="NCBIfam" id="NF007914">
    <property type="entry name" value="PRK10628.1"/>
    <property type="match status" value="1"/>
</dbReference>
<dbReference type="Proteomes" id="UP001449178">
    <property type="component" value="Chromosome"/>
</dbReference>
<proteinExistence type="inferred from homology"/>
<keyword evidence="8" id="KW-1185">Reference proteome</keyword>